<reference evidence="2 3" key="1">
    <citation type="journal article" date="2021" name="Elife">
        <title>Chloroplast acquisition without the gene transfer in kleptoplastic sea slugs, Plakobranchus ocellatus.</title>
        <authorList>
            <person name="Maeda T."/>
            <person name="Takahashi S."/>
            <person name="Yoshida T."/>
            <person name="Shimamura S."/>
            <person name="Takaki Y."/>
            <person name="Nagai Y."/>
            <person name="Toyoda A."/>
            <person name="Suzuki Y."/>
            <person name="Arimoto A."/>
            <person name="Ishii H."/>
            <person name="Satoh N."/>
            <person name="Nishiyama T."/>
            <person name="Hasebe M."/>
            <person name="Maruyama T."/>
            <person name="Minagawa J."/>
            <person name="Obokata J."/>
            <person name="Shigenobu S."/>
        </authorList>
    </citation>
    <scope>NUCLEOTIDE SEQUENCE [LARGE SCALE GENOMIC DNA]</scope>
</reference>
<feature type="non-terminal residue" evidence="2">
    <location>
        <position position="1"/>
    </location>
</feature>
<dbReference type="AlphaFoldDB" id="A0AAV4FT26"/>
<accession>A0AAV4FT26</accession>
<keyword evidence="3" id="KW-1185">Reference proteome</keyword>
<gene>
    <name evidence="2" type="ORF">ElyMa_002197500</name>
</gene>
<evidence type="ECO:0000313" key="2">
    <source>
        <dbReference type="EMBL" id="GFR75835.1"/>
    </source>
</evidence>
<feature type="region of interest" description="Disordered" evidence="1">
    <location>
        <begin position="1"/>
        <end position="49"/>
    </location>
</feature>
<protein>
    <submittedName>
        <fullName evidence="2">Uncharacterized protein</fullName>
    </submittedName>
</protein>
<organism evidence="2 3">
    <name type="scientific">Elysia marginata</name>
    <dbReference type="NCBI Taxonomy" id="1093978"/>
    <lineage>
        <taxon>Eukaryota</taxon>
        <taxon>Metazoa</taxon>
        <taxon>Spiralia</taxon>
        <taxon>Lophotrochozoa</taxon>
        <taxon>Mollusca</taxon>
        <taxon>Gastropoda</taxon>
        <taxon>Heterobranchia</taxon>
        <taxon>Euthyneura</taxon>
        <taxon>Panpulmonata</taxon>
        <taxon>Sacoglossa</taxon>
        <taxon>Placobranchoidea</taxon>
        <taxon>Plakobranchidae</taxon>
        <taxon>Elysia</taxon>
    </lineage>
</organism>
<evidence type="ECO:0000256" key="1">
    <source>
        <dbReference type="SAM" id="MobiDB-lite"/>
    </source>
</evidence>
<name>A0AAV4FT26_9GAST</name>
<dbReference type="Proteomes" id="UP000762676">
    <property type="component" value="Unassembled WGS sequence"/>
</dbReference>
<proteinExistence type="predicted"/>
<sequence length="49" mass="5155">DQGSGEMLLSQPTSAEQGLGVLGSDQHHRHMEADSETAAALQGLHNNPM</sequence>
<dbReference type="EMBL" id="BMAT01004561">
    <property type="protein sequence ID" value="GFR75835.1"/>
    <property type="molecule type" value="Genomic_DNA"/>
</dbReference>
<comment type="caution">
    <text evidence="2">The sequence shown here is derived from an EMBL/GenBank/DDBJ whole genome shotgun (WGS) entry which is preliminary data.</text>
</comment>
<evidence type="ECO:0000313" key="3">
    <source>
        <dbReference type="Proteomes" id="UP000762676"/>
    </source>
</evidence>